<gene>
    <name evidence="2" type="ORF">CCHR01_00391</name>
</gene>
<evidence type="ECO:0000313" key="2">
    <source>
        <dbReference type="EMBL" id="KAK1857048.1"/>
    </source>
</evidence>
<dbReference type="Proteomes" id="UP001243330">
    <property type="component" value="Unassembled WGS sequence"/>
</dbReference>
<keyword evidence="1" id="KW-0812">Transmembrane</keyword>
<sequence>MNIEHEKTKTLRMVANSTMLKEPSEYQQDRARLRRAICRAIFWLILNLFFLAGHIYILYGIYCRYQSWNQLSSSDKRWIFQPLFTSTIVLLYLANAIFDVVDIREEILRQASKDHS</sequence>
<keyword evidence="1" id="KW-1133">Transmembrane helix</keyword>
<evidence type="ECO:0000256" key="1">
    <source>
        <dbReference type="SAM" id="Phobius"/>
    </source>
</evidence>
<evidence type="ECO:0000313" key="3">
    <source>
        <dbReference type="Proteomes" id="UP001243330"/>
    </source>
</evidence>
<feature type="transmembrane region" description="Helical" evidence="1">
    <location>
        <begin position="40"/>
        <end position="59"/>
    </location>
</feature>
<comment type="caution">
    <text evidence="2">The sequence shown here is derived from an EMBL/GenBank/DDBJ whole genome shotgun (WGS) entry which is preliminary data.</text>
</comment>
<reference evidence="2" key="1">
    <citation type="submission" date="2023-01" db="EMBL/GenBank/DDBJ databases">
        <title>Colletotrichum chrysophilum M932 genome sequence.</title>
        <authorList>
            <person name="Baroncelli R."/>
        </authorList>
    </citation>
    <scope>NUCLEOTIDE SEQUENCE</scope>
    <source>
        <strain evidence="2">M932</strain>
    </source>
</reference>
<proteinExistence type="predicted"/>
<name>A0AAD9AYH9_9PEZI</name>
<protein>
    <submittedName>
        <fullName evidence="2">Uncharacterized protein</fullName>
    </submittedName>
</protein>
<organism evidence="2 3">
    <name type="scientific">Colletotrichum chrysophilum</name>
    <dbReference type="NCBI Taxonomy" id="1836956"/>
    <lineage>
        <taxon>Eukaryota</taxon>
        <taxon>Fungi</taxon>
        <taxon>Dikarya</taxon>
        <taxon>Ascomycota</taxon>
        <taxon>Pezizomycotina</taxon>
        <taxon>Sordariomycetes</taxon>
        <taxon>Hypocreomycetidae</taxon>
        <taxon>Glomerellales</taxon>
        <taxon>Glomerellaceae</taxon>
        <taxon>Colletotrichum</taxon>
        <taxon>Colletotrichum gloeosporioides species complex</taxon>
    </lineage>
</organism>
<keyword evidence="3" id="KW-1185">Reference proteome</keyword>
<accession>A0AAD9AYH9</accession>
<feature type="transmembrane region" description="Helical" evidence="1">
    <location>
        <begin position="79"/>
        <end position="101"/>
    </location>
</feature>
<dbReference type="EMBL" id="JAQOWY010000003">
    <property type="protein sequence ID" value="KAK1857048.1"/>
    <property type="molecule type" value="Genomic_DNA"/>
</dbReference>
<dbReference type="AlphaFoldDB" id="A0AAD9AYH9"/>
<keyword evidence="1" id="KW-0472">Membrane</keyword>